<evidence type="ECO:0000313" key="2">
    <source>
        <dbReference type="EMBL" id="PIM50560.1"/>
    </source>
</evidence>
<dbReference type="NCBIfam" id="TIGR04122">
    <property type="entry name" value="Xnuc_lig_assoc"/>
    <property type="match status" value="1"/>
</dbReference>
<feature type="compositionally biased region" description="Low complexity" evidence="1">
    <location>
        <begin position="349"/>
        <end position="363"/>
    </location>
</feature>
<dbReference type="Proteomes" id="UP000231501">
    <property type="component" value="Unassembled WGS sequence"/>
</dbReference>
<organism evidence="2 3">
    <name type="scientific">Roseateles chitinivorans</name>
    <dbReference type="NCBI Taxonomy" id="2917965"/>
    <lineage>
        <taxon>Bacteria</taxon>
        <taxon>Pseudomonadati</taxon>
        <taxon>Pseudomonadota</taxon>
        <taxon>Betaproteobacteria</taxon>
        <taxon>Burkholderiales</taxon>
        <taxon>Sphaerotilaceae</taxon>
        <taxon>Roseateles</taxon>
    </lineage>
</organism>
<accession>A0A2G9C2A8</accession>
<dbReference type="InterPro" id="IPR026360">
    <property type="entry name" value="Xnuc_lig_assoc"/>
</dbReference>
<evidence type="ECO:0000313" key="3">
    <source>
        <dbReference type="Proteomes" id="UP000231501"/>
    </source>
</evidence>
<dbReference type="GO" id="GO:0004521">
    <property type="term" value="F:RNA endonuclease activity"/>
    <property type="evidence" value="ECO:0007669"/>
    <property type="project" value="TreeGrafter"/>
</dbReference>
<dbReference type="AlphaFoldDB" id="A0A2G9C2A8"/>
<evidence type="ECO:0000256" key="1">
    <source>
        <dbReference type="SAM" id="MobiDB-lite"/>
    </source>
</evidence>
<name>A0A2G9C2A8_9BURK</name>
<dbReference type="Gene3D" id="3.60.15.10">
    <property type="entry name" value="Ribonuclease Z/Hydroxyacylglutathione hydrolase-like"/>
    <property type="match status" value="1"/>
</dbReference>
<dbReference type="SUPFAM" id="SSF56281">
    <property type="entry name" value="Metallo-hydrolase/oxidoreductase"/>
    <property type="match status" value="1"/>
</dbReference>
<dbReference type="RefSeq" id="WP_099864421.1">
    <property type="nucleotide sequence ID" value="NZ_PEOG01000122.1"/>
</dbReference>
<protein>
    <submittedName>
        <fullName evidence="2">DNA ligase-associated DEXH box helicase</fullName>
    </submittedName>
</protein>
<feature type="region of interest" description="Disordered" evidence="1">
    <location>
        <begin position="345"/>
        <end position="400"/>
    </location>
</feature>
<keyword evidence="2" id="KW-0436">Ligase</keyword>
<dbReference type="InterPro" id="IPR050698">
    <property type="entry name" value="MBL"/>
</dbReference>
<dbReference type="PANTHER" id="PTHR11203">
    <property type="entry name" value="CLEAVAGE AND POLYADENYLATION SPECIFICITY FACTOR FAMILY MEMBER"/>
    <property type="match status" value="1"/>
</dbReference>
<dbReference type="InterPro" id="IPR036866">
    <property type="entry name" value="RibonucZ/Hydroxyglut_hydro"/>
</dbReference>
<dbReference type="OrthoDB" id="9803916at2"/>
<dbReference type="PANTHER" id="PTHR11203:SF49">
    <property type="entry name" value="BLL1145 PROTEIN"/>
    <property type="match status" value="1"/>
</dbReference>
<comment type="caution">
    <text evidence="2">The sequence shown here is derived from an EMBL/GenBank/DDBJ whole genome shotgun (WGS) entry which is preliminary data.</text>
</comment>
<dbReference type="EMBL" id="PEOG01000122">
    <property type="protein sequence ID" value="PIM50560.1"/>
    <property type="molecule type" value="Genomic_DNA"/>
</dbReference>
<proteinExistence type="predicted"/>
<reference evidence="2 3" key="1">
    <citation type="submission" date="2017-11" db="EMBL/GenBank/DDBJ databases">
        <title>Draft genome sequence of Mitsuaria sp. HWN-4.</title>
        <authorList>
            <person name="Gundlapally S.R."/>
        </authorList>
    </citation>
    <scope>NUCLEOTIDE SEQUENCE [LARGE SCALE GENOMIC DNA]</scope>
    <source>
        <strain evidence="2 3">HWN-4</strain>
    </source>
</reference>
<sequence length="400" mass="42901">MGTPSSIEATEDGAGRGDLVVARPEGLYCPPGDFYIDPWRPVDRAVITHGHSDHARWGHAHYLAHHDSAAILRRRLGEDITLQTLAYGEAIEHHGVRLSLHPAGHVLGSAQVRLEHAGRVWVASGDYKLEADGTCAPFEPVRCDTFITESTFGLPIYRWPSQAALFAEIDAWWRRNAEAGRASVLYAYALGKAQRLLHGVDASIGPIVSHGAVEPLNAVYRAAGVPLPPTFHAADPALDKAALSRALVIAPPSAARSPWMKRFGADPADAFASGWMQLRGTRRRRGVDRGFVVSDHADWPGLMAAIRGTGAERVFVTHGSVPVLVRWLNEQGLLAQAFATEYGEEDDSAAVPAGPDDGTPAPAREGLIAQDAAVDQQVLDAPTPQGERHRPGAADESPSS</sequence>
<keyword evidence="3" id="KW-1185">Reference proteome</keyword>
<gene>
    <name evidence="2" type="ORF">CS062_24355</name>
</gene>
<dbReference type="GO" id="GO:0016874">
    <property type="term" value="F:ligase activity"/>
    <property type="evidence" value="ECO:0007669"/>
    <property type="project" value="UniProtKB-KW"/>
</dbReference>